<evidence type="ECO:0000256" key="1">
    <source>
        <dbReference type="SAM" id="SignalP"/>
    </source>
</evidence>
<feature type="chain" id="PRO_5021238985" evidence="1">
    <location>
        <begin position="22"/>
        <end position="86"/>
    </location>
</feature>
<dbReference type="VEuPathDB" id="VectorBase:AFUN018899"/>
<dbReference type="AlphaFoldDB" id="A0A4Y0BER7"/>
<evidence type="ECO:0000313" key="2">
    <source>
        <dbReference type="EnsemblMetazoa" id="AFUN018899-PA"/>
    </source>
</evidence>
<accession>A0A4Y0BER7</accession>
<dbReference type="EnsemblMetazoa" id="AFUN018899-RA">
    <property type="protein sequence ID" value="AFUN018899-PA"/>
    <property type="gene ID" value="AFUN018899"/>
</dbReference>
<organism evidence="2">
    <name type="scientific">Anopheles funestus</name>
    <name type="common">African malaria mosquito</name>
    <dbReference type="NCBI Taxonomy" id="62324"/>
    <lineage>
        <taxon>Eukaryota</taxon>
        <taxon>Metazoa</taxon>
        <taxon>Ecdysozoa</taxon>
        <taxon>Arthropoda</taxon>
        <taxon>Hexapoda</taxon>
        <taxon>Insecta</taxon>
        <taxon>Pterygota</taxon>
        <taxon>Neoptera</taxon>
        <taxon>Endopterygota</taxon>
        <taxon>Diptera</taxon>
        <taxon>Nematocera</taxon>
        <taxon>Culicoidea</taxon>
        <taxon>Culicidae</taxon>
        <taxon>Anophelinae</taxon>
        <taxon>Anopheles</taxon>
    </lineage>
</organism>
<sequence length="86" mass="9382">MKYTVAFVLIALFAVISVSQAMPHPEEADAAAAASNDDANAETTIELDINPADFEAMFGRKFPWKAVIKTIGKIADAVKEYFDDDK</sequence>
<keyword evidence="1" id="KW-0732">Signal</keyword>
<proteinExistence type="predicted"/>
<feature type="signal peptide" evidence="1">
    <location>
        <begin position="1"/>
        <end position="21"/>
    </location>
</feature>
<name>A0A4Y0BER7_ANOFN</name>
<protein>
    <submittedName>
        <fullName evidence="2">Uncharacterized protein</fullName>
    </submittedName>
</protein>
<reference evidence="2" key="1">
    <citation type="submission" date="2020-05" db="UniProtKB">
        <authorList>
            <consortium name="EnsemblMetazoa"/>
        </authorList>
    </citation>
    <scope>IDENTIFICATION</scope>
    <source>
        <strain evidence="2">FUMOZ</strain>
    </source>
</reference>